<dbReference type="AlphaFoldDB" id="A0A2G2ZPI4"/>
<dbReference type="GO" id="GO:0016811">
    <property type="term" value="F:hydrolase activity, acting on carbon-nitrogen (but not peptide) bonds, in linear amides"/>
    <property type="evidence" value="ECO:0007669"/>
    <property type="project" value="InterPro"/>
</dbReference>
<evidence type="ECO:0000313" key="2">
    <source>
        <dbReference type="EMBL" id="PHT83865.1"/>
    </source>
</evidence>
<comment type="caution">
    <text evidence="2">The sequence shown here is derived from an EMBL/GenBank/DDBJ whole genome shotgun (WGS) entry which is preliminary data.</text>
</comment>
<gene>
    <name evidence="2" type="ORF">T459_12308</name>
</gene>
<organism evidence="2 3">
    <name type="scientific">Capsicum annuum</name>
    <name type="common">Capsicum pepper</name>
    <dbReference type="NCBI Taxonomy" id="4072"/>
    <lineage>
        <taxon>Eukaryota</taxon>
        <taxon>Viridiplantae</taxon>
        <taxon>Streptophyta</taxon>
        <taxon>Embryophyta</taxon>
        <taxon>Tracheophyta</taxon>
        <taxon>Spermatophyta</taxon>
        <taxon>Magnoliopsida</taxon>
        <taxon>eudicotyledons</taxon>
        <taxon>Gunneridae</taxon>
        <taxon>Pentapetalae</taxon>
        <taxon>asterids</taxon>
        <taxon>lamiids</taxon>
        <taxon>Solanales</taxon>
        <taxon>Solanaceae</taxon>
        <taxon>Solanoideae</taxon>
        <taxon>Capsiceae</taxon>
        <taxon>Capsicum</taxon>
    </lineage>
</organism>
<dbReference type="Gene3D" id="3.40.50.880">
    <property type="match status" value="1"/>
</dbReference>
<keyword evidence="3" id="KW-1185">Reference proteome</keyword>
<dbReference type="InterPro" id="IPR029062">
    <property type="entry name" value="Class_I_gatase-like"/>
</dbReference>
<dbReference type="Proteomes" id="UP000222542">
    <property type="component" value="Unassembled WGS sequence"/>
</dbReference>
<dbReference type="InterPro" id="IPR011697">
    <property type="entry name" value="Peptidase_C26"/>
</dbReference>
<accession>A0A2G2ZPI4</accession>
<reference evidence="2 3" key="2">
    <citation type="journal article" date="2017" name="Genome Biol.">
        <title>New reference genome sequences of hot pepper reveal the massive evolution of plant disease-resistance genes by retroduplication.</title>
        <authorList>
            <person name="Kim S."/>
            <person name="Park J."/>
            <person name="Yeom S.I."/>
            <person name="Kim Y.M."/>
            <person name="Seo E."/>
            <person name="Kim K.T."/>
            <person name="Kim M.S."/>
            <person name="Lee J.M."/>
            <person name="Cheong K."/>
            <person name="Shin H.S."/>
            <person name="Kim S.B."/>
            <person name="Han K."/>
            <person name="Lee J."/>
            <person name="Park M."/>
            <person name="Lee H.A."/>
            <person name="Lee H.Y."/>
            <person name="Lee Y."/>
            <person name="Oh S."/>
            <person name="Lee J.H."/>
            <person name="Choi E."/>
            <person name="Choi E."/>
            <person name="Lee S.E."/>
            <person name="Jeon J."/>
            <person name="Kim H."/>
            <person name="Choi G."/>
            <person name="Song H."/>
            <person name="Lee J."/>
            <person name="Lee S.C."/>
            <person name="Kwon J.K."/>
            <person name="Lee H.Y."/>
            <person name="Koo N."/>
            <person name="Hong Y."/>
            <person name="Kim R.W."/>
            <person name="Kang W.H."/>
            <person name="Huh J.H."/>
            <person name="Kang B.C."/>
            <person name="Yang T.J."/>
            <person name="Lee Y.H."/>
            <person name="Bennetzen J.L."/>
            <person name="Choi D."/>
        </authorList>
    </citation>
    <scope>NUCLEOTIDE SEQUENCE [LARGE SCALE GENOMIC DNA]</scope>
    <source>
        <strain evidence="3">cv. CM334</strain>
    </source>
</reference>
<dbReference type="InterPro" id="IPR044668">
    <property type="entry name" value="PuuD-like"/>
</dbReference>
<dbReference type="Pfam" id="PF07722">
    <property type="entry name" value="Peptidase_C26"/>
    <property type="match status" value="1"/>
</dbReference>
<evidence type="ECO:0000256" key="1">
    <source>
        <dbReference type="SAM" id="MobiDB-lite"/>
    </source>
</evidence>
<evidence type="ECO:0000313" key="3">
    <source>
        <dbReference type="Proteomes" id="UP000222542"/>
    </source>
</evidence>
<feature type="region of interest" description="Disordered" evidence="1">
    <location>
        <begin position="113"/>
        <end position="141"/>
    </location>
</feature>
<protein>
    <submittedName>
        <fullName evidence="2">Uncharacterized protein</fullName>
    </submittedName>
</protein>
<dbReference type="PANTHER" id="PTHR43235:SF1">
    <property type="entry name" value="GLUTAMINE AMIDOTRANSFERASE PB2B2.05-RELATED"/>
    <property type="match status" value="1"/>
</dbReference>
<reference evidence="2 3" key="1">
    <citation type="journal article" date="2014" name="Nat. Genet.">
        <title>Genome sequence of the hot pepper provides insights into the evolution of pungency in Capsicum species.</title>
        <authorList>
            <person name="Kim S."/>
            <person name="Park M."/>
            <person name="Yeom S.I."/>
            <person name="Kim Y.M."/>
            <person name="Lee J.M."/>
            <person name="Lee H.A."/>
            <person name="Seo E."/>
            <person name="Choi J."/>
            <person name="Cheong K."/>
            <person name="Kim K.T."/>
            <person name="Jung K."/>
            <person name="Lee G.W."/>
            <person name="Oh S.K."/>
            <person name="Bae C."/>
            <person name="Kim S.B."/>
            <person name="Lee H.Y."/>
            <person name="Kim S.Y."/>
            <person name="Kim M.S."/>
            <person name="Kang B.C."/>
            <person name="Jo Y.D."/>
            <person name="Yang H.B."/>
            <person name="Jeong H.J."/>
            <person name="Kang W.H."/>
            <person name="Kwon J.K."/>
            <person name="Shin C."/>
            <person name="Lim J.Y."/>
            <person name="Park J.H."/>
            <person name="Huh J.H."/>
            <person name="Kim J.S."/>
            <person name="Kim B.D."/>
            <person name="Cohen O."/>
            <person name="Paran I."/>
            <person name="Suh M.C."/>
            <person name="Lee S.B."/>
            <person name="Kim Y.K."/>
            <person name="Shin Y."/>
            <person name="Noh S.J."/>
            <person name="Park J."/>
            <person name="Seo Y.S."/>
            <person name="Kwon S.Y."/>
            <person name="Kim H.A."/>
            <person name="Park J.M."/>
            <person name="Kim H.J."/>
            <person name="Choi S.B."/>
            <person name="Bosland P.W."/>
            <person name="Reeves G."/>
            <person name="Jo S.H."/>
            <person name="Lee B.W."/>
            <person name="Cho H.T."/>
            <person name="Choi H.S."/>
            <person name="Lee M.S."/>
            <person name="Yu Y."/>
            <person name="Do Choi Y."/>
            <person name="Park B.S."/>
            <person name="van Deynze A."/>
            <person name="Ashrafi H."/>
            <person name="Hill T."/>
            <person name="Kim W.T."/>
            <person name="Pai H.S."/>
            <person name="Ahn H.K."/>
            <person name="Yeam I."/>
            <person name="Giovannoni J.J."/>
            <person name="Rose J.K."/>
            <person name="Sorensen I."/>
            <person name="Lee S.J."/>
            <person name="Kim R.W."/>
            <person name="Choi I.Y."/>
            <person name="Choi B.S."/>
            <person name="Lim J.S."/>
            <person name="Lee Y.H."/>
            <person name="Choi D."/>
        </authorList>
    </citation>
    <scope>NUCLEOTIDE SEQUENCE [LARGE SCALE GENOMIC DNA]</scope>
    <source>
        <strain evidence="3">cv. CM334</strain>
    </source>
</reference>
<dbReference type="PANTHER" id="PTHR43235">
    <property type="entry name" value="GLUTAMINE AMIDOTRANSFERASE PB2B2.05-RELATED"/>
    <property type="match status" value="1"/>
</dbReference>
<name>A0A2G2ZPI4_CAPAN</name>
<sequence length="168" mass="18854">MKILVNSYHHQGVKKLSQRFMPMEFAPDGLVEGFYDLDTYNPAEVQKPLKLNQEIKKKRKIIVRSFSISRDLYEKGHPIQPSKTLDLDAVLDSIGVSVWQMVVEPCNMSQLHQNLPKKSDNGHVNLTNGASSDSEISDGEEDDDSVVIHVDNCSETNRFAFGCDDGCV</sequence>
<dbReference type="Gramene" id="PHT83865">
    <property type="protein sequence ID" value="PHT83865"/>
    <property type="gene ID" value="T459_12308"/>
</dbReference>
<proteinExistence type="predicted"/>
<dbReference type="EMBL" id="AYRZ02000004">
    <property type="protein sequence ID" value="PHT83865.1"/>
    <property type="molecule type" value="Genomic_DNA"/>
</dbReference>